<reference evidence="1 2" key="1">
    <citation type="submission" date="2024-05" db="EMBL/GenBank/DDBJ databases">
        <authorList>
            <person name="Wallberg A."/>
        </authorList>
    </citation>
    <scope>NUCLEOTIDE SEQUENCE [LARGE SCALE GENOMIC DNA]</scope>
</reference>
<dbReference type="PANTHER" id="PTHR33361:SF2">
    <property type="entry name" value="DUF885 DOMAIN-CONTAINING PROTEIN"/>
    <property type="match status" value="1"/>
</dbReference>
<dbReference type="EMBL" id="CAXKWB010112671">
    <property type="protein sequence ID" value="CAL4234254.1"/>
    <property type="molecule type" value="Genomic_DNA"/>
</dbReference>
<feature type="non-terminal residue" evidence="1">
    <location>
        <position position="147"/>
    </location>
</feature>
<protein>
    <submittedName>
        <fullName evidence="1">Uncharacterized protein</fullName>
    </submittedName>
</protein>
<dbReference type="Proteomes" id="UP001497623">
    <property type="component" value="Unassembled WGS sequence"/>
</dbReference>
<evidence type="ECO:0000313" key="2">
    <source>
        <dbReference type="Proteomes" id="UP001497623"/>
    </source>
</evidence>
<feature type="non-terminal residue" evidence="1">
    <location>
        <position position="1"/>
    </location>
</feature>
<dbReference type="Pfam" id="PF05960">
    <property type="entry name" value="DUF885"/>
    <property type="match status" value="1"/>
</dbReference>
<evidence type="ECO:0000313" key="1">
    <source>
        <dbReference type="EMBL" id="CAL4234254.1"/>
    </source>
</evidence>
<sequence>RDQLLISAQEVIANKVLPAYRKLKVFITEEYLPKCRAEIGVTSLPEGEEFYQACLNFHTSTNLTAKEVHAIGLKEVQRIEVEAEMTASEIGLGGMSIANISVLLRAAPSQKFSSTQEVQKAFEDAAHKDIYPLLSKLLHHMPSPNVT</sequence>
<accession>A0AAV2SSR5</accession>
<gene>
    <name evidence="1" type="ORF">MNOR_LOCUS39973</name>
</gene>
<comment type="caution">
    <text evidence="1">The sequence shown here is derived from an EMBL/GenBank/DDBJ whole genome shotgun (WGS) entry which is preliminary data.</text>
</comment>
<keyword evidence="2" id="KW-1185">Reference proteome</keyword>
<name>A0AAV2SSR5_MEGNR</name>
<dbReference type="PANTHER" id="PTHR33361">
    <property type="entry name" value="GLR0591 PROTEIN"/>
    <property type="match status" value="1"/>
</dbReference>
<dbReference type="AlphaFoldDB" id="A0AAV2SSR5"/>
<dbReference type="InterPro" id="IPR010281">
    <property type="entry name" value="DUF885"/>
</dbReference>
<organism evidence="1 2">
    <name type="scientific">Meganyctiphanes norvegica</name>
    <name type="common">Northern krill</name>
    <name type="synonym">Thysanopoda norvegica</name>
    <dbReference type="NCBI Taxonomy" id="48144"/>
    <lineage>
        <taxon>Eukaryota</taxon>
        <taxon>Metazoa</taxon>
        <taxon>Ecdysozoa</taxon>
        <taxon>Arthropoda</taxon>
        <taxon>Crustacea</taxon>
        <taxon>Multicrustacea</taxon>
        <taxon>Malacostraca</taxon>
        <taxon>Eumalacostraca</taxon>
        <taxon>Eucarida</taxon>
        <taxon>Euphausiacea</taxon>
        <taxon>Euphausiidae</taxon>
        <taxon>Meganyctiphanes</taxon>
    </lineage>
</organism>
<proteinExistence type="predicted"/>